<sequence length="85" mass="9473">MNYKWGIFIADLNPVQGSEQKGTRPVIVVSDEDFNRLMPVVTILPITSLKKGRRVYPNEVLLKQGIGGLAQDSIILAHQIRTVSK</sequence>
<dbReference type="GO" id="GO:0006402">
    <property type="term" value="P:mRNA catabolic process"/>
    <property type="evidence" value="ECO:0007669"/>
    <property type="project" value="TreeGrafter"/>
</dbReference>
<dbReference type="InterPro" id="IPR003477">
    <property type="entry name" value="PemK-like"/>
</dbReference>
<name>A0A1F7RQ72_9BACT</name>
<comment type="caution">
    <text evidence="1">The sequence shown here is derived from an EMBL/GenBank/DDBJ whole genome shotgun (WGS) entry which is preliminary data.</text>
</comment>
<dbReference type="EMBL" id="MGDE01000227">
    <property type="protein sequence ID" value="OGL43480.1"/>
    <property type="molecule type" value="Genomic_DNA"/>
</dbReference>
<dbReference type="SUPFAM" id="SSF50118">
    <property type="entry name" value="Cell growth inhibitor/plasmid maintenance toxic component"/>
    <property type="match status" value="1"/>
</dbReference>
<evidence type="ECO:0000313" key="2">
    <source>
        <dbReference type="Proteomes" id="UP000178797"/>
    </source>
</evidence>
<accession>A0A1F7RQ72</accession>
<proteinExistence type="predicted"/>
<dbReference type="PIRSF" id="PIRSF033490">
    <property type="entry name" value="MazF"/>
    <property type="match status" value="1"/>
</dbReference>
<dbReference type="Gene3D" id="2.30.30.110">
    <property type="match status" value="1"/>
</dbReference>
<protein>
    <submittedName>
        <fullName evidence="1">MazF family transcriptional regulator</fullName>
    </submittedName>
</protein>
<dbReference type="InterPro" id="IPR011067">
    <property type="entry name" value="Plasmid_toxin/cell-grow_inhib"/>
</dbReference>
<organism evidence="1 2">
    <name type="scientific">Candidatus Schekmanbacteria bacterium RBG_16_38_10</name>
    <dbReference type="NCBI Taxonomy" id="1817879"/>
    <lineage>
        <taxon>Bacteria</taxon>
        <taxon>Candidatus Schekmaniibacteriota</taxon>
    </lineage>
</organism>
<dbReference type="GO" id="GO:0016075">
    <property type="term" value="P:rRNA catabolic process"/>
    <property type="evidence" value="ECO:0007669"/>
    <property type="project" value="TreeGrafter"/>
</dbReference>
<gene>
    <name evidence="1" type="ORF">A2W05_03650</name>
</gene>
<evidence type="ECO:0000313" key="1">
    <source>
        <dbReference type="EMBL" id="OGL43480.1"/>
    </source>
</evidence>
<dbReference type="GO" id="GO:0004521">
    <property type="term" value="F:RNA endonuclease activity"/>
    <property type="evidence" value="ECO:0007669"/>
    <property type="project" value="TreeGrafter"/>
</dbReference>
<dbReference type="PANTHER" id="PTHR33988">
    <property type="entry name" value="ENDORIBONUCLEASE MAZF-RELATED"/>
    <property type="match status" value="1"/>
</dbReference>
<dbReference type="AlphaFoldDB" id="A0A1F7RQ72"/>
<dbReference type="Pfam" id="PF02452">
    <property type="entry name" value="PemK_toxin"/>
    <property type="match status" value="1"/>
</dbReference>
<feature type="non-terminal residue" evidence="1">
    <location>
        <position position="85"/>
    </location>
</feature>
<dbReference type="Proteomes" id="UP000178797">
    <property type="component" value="Unassembled WGS sequence"/>
</dbReference>
<dbReference type="GO" id="GO:0003677">
    <property type="term" value="F:DNA binding"/>
    <property type="evidence" value="ECO:0007669"/>
    <property type="project" value="InterPro"/>
</dbReference>
<reference evidence="1 2" key="1">
    <citation type="journal article" date="2016" name="Nat. Commun.">
        <title>Thousands of microbial genomes shed light on interconnected biogeochemical processes in an aquifer system.</title>
        <authorList>
            <person name="Anantharaman K."/>
            <person name="Brown C.T."/>
            <person name="Hug L.A."/>
            <person name="Sharon I."/>
            <person name="Castelle C.J."/>
            <person name="Probst A.J."/>
            <person name="Thomas B.C."/>
            <person name="Singh A."/>
            <person name="Wilkins M.J."/>
            <person name="Karaoz U."/>
            <person name="Brodie E.L."/>
            <person name="Williams K.H."/>
            <person name="Hubbard S.S."/>
            <person name="Banfield J.F."/>
        </authorList>
    </citation>
    <scope>NUCLEOTIDE SEQUENCE [LARGE SCALE GENOMIC DNA]</scope>
</reference>